<dbReference type="CDD" id="cd03257">
    <property type="entry name" value="ABC_NikE_OppD_transporters"/>
    <property type="match status" value="1"/>
</dbReference>
<organism evidence="6 7">
    <name type="scientific">Metallosphaera tengchongensis</name>
    <dbReference type="NCBI Taxonomy" id="1532350"/>
    <lineage>
        <taxon>Archaea</taxon>
        <taxon>Thermoproteota</taxon>
        <taxon>Thermoprotei</taxon>
        <taxon>Sulfolobales</taxon>
        <taxon>Sulfolobaceae</taxon>
        <taxon>Metallosphaera</taxon>
    </lineage>
</organism>
<dbReference type="GO" id="GO:0055085">
    <property type="term" value="P:transmembrane transport"/>
    <property type="evidence" value="ECO:0007669"/>
    <property type="project" value="UniProtKB-ARBA"/>
</dbReference>
<reference evidence="6 7" key="1">
    <citation type="submission" date="2020-02" db="EMBL/GenBank/DDBJ databases">
        <title>Comparative genome analysis reveals the metabolism and evolution of the thermophilic archaeal genus Metallosphaera.</title>
        <authorList>
            <person name="Jiang C."/>
        </authorList>
    </citation>
    <scope>NUCLEOTIDE SEQUENCE [LARGE SCALE GENOMIC DNA]</scope>
    <source>
        <strain evidence="6 7">Ric-A</strain>
    </source>
</reference>
<proteinExistence type="inferred from homology"/>
<feature type="domain" description="ABC transporter" evidence="5">
    <location>
        <begin position="2"/>
        <end position="276"/>
    </location>
</feature>
<dbReference type="Pfam" id="PF00005">
    <property type="entry name" value="ABC_tran"/>
    <property type="match status" value="1"/>
</dbReference>
<gene>
    <name evidence="6" type="ORF">GWK48_04660</name>
</gene>
<evidence type="ECO:0000313" key="7">
    <source>
        <dbReference type="Proteomes" id="UP000509301"/>
    </source>
</evidence>
<evidence type="ECO:0000256" key="3">
    <source>
        <dbReference type="ARBA" id="ARBA00022741"/>
    </source>
</evidence>
<dbReference type="Pfam" id="PF08352">
    <property type="entry name" value="oligo_HPY"/>
    <property type="match status" value="1"/>
</dbReference>
<dbReference type="SUPFAM" id="SSF52540">
    <property type="entry name" value="P-loop containing nucleoside triphosphate hydrolases"/>
    <property type="match status" value="1"/>
</dbReference>
<dbReference type="SMART" id="SM00382">
    <property type="entry name" value="AAA"/>
    <property type="match status" value="1"/>
</dbReference>
<dbReference type="KEGG" id="mten:GWK48_04660"/>
<dbReference type="InterPro" id="IPR050319">
    <property type="entry name" value="ABC_transp_ATP-bind"/>
</dbReference>
<dbReference type="NCBIfam" id="TIGR01727">
    <property type="entry name" value="oligo_HPY"/>
    <property type="match status" value="1"/>
</dbReference>
<dbReference type="InterPro" id="IPR017871">
    <property type="entry name" value="ABC_transporter-like_CS"/>
</dbReference>
<dbReference type="EMBL" id="CP049074">
    <property type="protein sequence ID" value="QKQ99772.1"/>
    <property type="molecule type" value="Genomic_DNA"/>
</dbReference>
<keyword evidence="7" id="KW-1185">Reference proteome</keyword>
<dbReference type="Proteomes" id="UP000509301">
    <property type="component" value="Chromosome"/>
</dbReference>
<dbReference type="PROSITE" id="PS50893">
    <property type="entry name" value="ABC_TRANSPORTER_2"/>
    <property type="match status" value="1"/>
</dbReference>
<dbReference type="GeneID" id="55641216"/>
<keyword evidence="2" id="KW-0813">Transport</keyword>
<dbReference type="PROSITE" id="PS00211">
    <property type="entry name" value="ABC_TRANSPORTER_1"/>
    <property type="match status" value="1"/>
</dbReference>
<dbReference type="PANTHER" id="PTHR43776:SF7">
    <property type="entry name" value="D,D-DIPEPTIDE TRANSPORT ATP-BINDING PROTEIN DDPF-RELATED"/>
    <property type="match status" value="1"/>
</dbReference>
<dbReference type="AlphaFoldDB" id="A0A6N0NVA5"/>
<evidence type="ECO:0000259" key="5">
    <source>
        <dbReference type="PROSITE" id="PS50893"/>
    </source>
</evidence>
<dbReference type="GO" id="GO:0015833">
    <property type="term" value="P:peptide transport"/>
    <property type="evidence" value="ECO:0007669"/>
    <property type="project" value="InterPro"/>
</dbReference>
<dbReference type="InterPro" id="IPR003593">
    <property type="entry name" value="AAA+_ATPase"/>
</dbReference>
<comment type="similarity">
    <text evidence="1">Belongs to the ABC transporter superfamily.</text>
</comment>
<evidence type="ECO:0000313" key="6">
    <source>
        <dbReference type="EMBL" id="QKQ99772.1"/>
    </source>
</evidence>
<evidence type="ECO:0000256" key="4">
    <source>
        <dbReference type="ARBA" id="ARBA00022840"/>
    </source>
</evidence>
<accession>A0A6N0NVA5</accession>
<evidence type="ECO:0000256" key="1">
    <source>
        <dbReference type="ARBA" id="ARBA00005417"/>
    </source>
</evidence>
<dbReference type="OrthoDB" id="18209at2157"/>
<evidence type="ECO:0000256" key="2">
    <source>
        <dbReference type="ARBA" id="ARBA00022448"/>
    </source>
</evidence>
<keyword evidence="3" id="KW-0547">Nucleotide-binding</keyword>
<dbReference type="PANTHER" id="PTHR43776">
    <property type="entry name" value="TRANSPORT ATP-BINDING PROTEIN"/>
    <property type="match status" value="1"/>
</dbReference>
<sequence length="418" mass="47204">MLGAFNLKKYFPVRGSALRNVHVKAVDDVSLIVDKGETLGIVGESGSGKSTLGRLLLRLIEPTSGEVLFDASLDELNEFRQAILSKDTEKVEKMKREYSILSKSPSEMRKLRTRMNMVFQDPYSSIDPRFRIMDVIMEPMISTGYLKGDEARKKVYDLLEEVGLPRNFAMRYPHELSGGQRQRVAIARALATDPDLLVLDEPTSALDVSVQAQILNLLNELKRRKGITMILITHNIAVVSYMANRVAVMYSGKLMEIGDKESVLNNPKHPYTVALISSVPRIGGNRNRIILKGDPPNLINPPRGCTFHPRCPLAFGKCGWTPDEVYEDLNYLIQGKYYDKFGENFRIEMSDDQVKVVGDKEKVDTLKKIIEAEKDKIRSLTSVQEITESGEIKLSEYEEPMGYTEGKGREVFCLLYKN</sequence>
<dbReference type="InterPro" id="IPR003439">
    <property type="entry name" value="ABC_transporter-like_ATP-bd"/>
</dbReference>
<dbReference type="GO" id="GO:0005524">
    <property type="term" value="F:ATP binding"/>
    <property type="evidence" value="ECO:0007669"/>
    <property type="project" value="UniProtKB-KW"/>
</dbReference>
<dbReference type="InterPro" id="IPR013563">
    <property type="entry name" value="Oligopep_ABC_C"/>
</dbReference>
<protein>
    <submittedName>
        <fullName evidence="6">ABC transporter ATP-binding protein</fullName>
    </submittedName>
</protein>
<dbReference type="InterPro" id="IPR027417">
    <property type="entry name" value="P-loop_NTPase"/>
</dbReference>
<dbReference type="FunFam" id="3.40.50.300:FF:000016">
    <property type="entry name" value="Oligopeptide ABC transporter ATP-binding component"/>
    <property type="match status" value="1"/>
</dbReference>
<name>A0A6N0NVA5_9CREN</name>
<dbReference type="GO" id="GO:0016887">
    <property type="term" value="F:ATP hydrolysis activity"/>
    <property type="evidence" value="ECO:0007669"/>
    <property type="project" value="InterPro"/>
</dbReference>
<keyword evidence="4 6" id="KW-0067">ATP-binding</keyword>
<dbReference type="Gene3D" id="3.40.50.300">
    <property type="entry name" value="P-loop containing nucleotide triphosphate hydrolases"/>
    <property type="match status" value="1"/>
</dbReference>
<dbReference type="RefSeq" id="WP_174630072.1">
    <property type="nucleotide sequence ID" value="NZ_CP049074.1"/>
</dbReference>